<evidence type="ECO:0000313" key="1">
    <source>
        <dbReference type="EMBL" id="EFO85579.1"/>
    </source>
</evidence>
<dbReference type="AlphaFoldDB" id="E3N4M8"/>
<dbReference type="Proteomes" id="UP000008281">
    <property type="component" value="Unassembled WGS sequence"/>
</dbReference>
<dbReference type="HOGENOM" id="CLU_2361700_0_0_1"/>
<sequence length="96" mass="11025">METSVNENWRDHWYRLVWKVTTTAGSIATLVESQLIAEMNHDQPKIENQEIESFKIPALPSPNVELKAKQDLFDSCGWDIIRSHEESCHGRSKESG</sequence>
<reference evidence="1" key="1">
    <citation type="submission" date="2007-07" db="EMBL/GenBank/DDBJ databases">
        <title>PCAP assembly of the Caenorhabditis remanei genome.</title>
        <authorList>
            <consortium name="The Caenorhabditis remanei Sequencing Consortium"/>
            <person name="Wilson R.K."/>
        </authorList>
    </citation>
    <scope>NUCLEOTIDE SEQUENCE [LARGE SCALE GENOMIC DNA]</scope>
    <source>
        <strain evidence="1">PB4641</strain>
    </source>
</reference>
<evidence type="ECO:0000313" key="2">
    <source>
        <dbReference type="Proteomes" id="UP000008281"/>
    </source>
</evidence>
<gene>
    <name evidence="1" type="ORF">CRE_29122</name>
</gene>
<organism evidence="2">
    <name type="scientific">Caenorhabditis remanei</name>
    <name type="common">Caenorhabditis vulgaris</name>
    <dbReference type="NCBI Taxonomy" id="31234"/>
    <lineage>
        <taxon>Eukaryota</taxon>
        <taxon>Metazoa</taxon>
        <taxon>Ecdysozoa</taxon>
        <taxon>Nematoda</taxon>
        <taxon>Chromadorea</taxon>
        <taxon>Rhabditida</taxon>
        <taxon>Rhabditina</taxon>
        <taxon>Rhabditomorpha</taxon>
        <taxon>Rhabditoidea</taxon>
        <taxon>Rhabditidae</taxon>
        <taxon>Peloderinae</taxon>
        <taxon>Caenorhabditis</taxon>
    </lineage>
</organism>
<dbReference type="InParanoid" id="E3N4M8"/>
<keyword evidence="2" id="KW-1185">Reference proteome</keyword>
<name>E3N4M8_CAERE</name>
<proteinExistence type="predicted"/>
<protein>
    <submittedName>
        <fullName evidence="1">Uncharacterized protein</fullName>
    </submittedName>
</protein>
<accession>E3N4M8</accession>
<dbReference type="EMBL" id="DS268526">
    <property type="protein sequence ID" value="EFO85579.1"/>
    <property type="molecule type" value="Genomic_DNA"/>
</dbReference>